<evidence type="ECO:0000313" key="10">
    <source>
        <dbReference type="Proteomes" id="UP001437256"/>
    </source>
</evidence>
<gene>
    <name evidence="9" type="ORF">AAF712_006641</name>
</gene>
<organism evidence="9 10">
    <name type="scientific">Marasmius tenuissimus</name>
    <dbReference type="NCBI Taxonomy" id="585030"/>
    <lineage>
        <taxon>Eukaryota</taxon>
        <taxon>Fungi</taxon>
        <taxon>Dikarya</taxon>
        <taxon>Basidiomycota</taxon>
        <taxon>Agaricomycotina</taxon>
        <taxon>Agaricomycetes</taxon>
        <taxon>Agaricomycetidae</taxon>
        <taxon>Agaricales</taxon>
        <taxon>Marasmiineae</taxon>
        <taxon>Marasmiaceae</taxon>
        <taxon>Marasmius</taxon>
    </lineage>
</organism>
<keyword evidence="6" id="KW-0479">Metal-binding</keyword>
<proteinExistence type="inferred from homology"/>
<keyword evidence="6" id="KW-0539">Nucleus</keyword>
<evidence type="ECO:0000256" key="7">
    <source>
        <dbReference type="SAM" id="MobiDB-lite"/>
    </source>
</evidence>
<evidence type="ECO:0000256" key="4">
    <source>
        <dbReference type="ARBA" id="ARBA00044692"/>
    </source>
</evidence>
<dbReference type="Proteomes" id="UP001437256">
    <property type="component" value="Unassembled WGS sequence"/>
</dbReference>
<comment type="catalytic activity">
    <reaction evidence="3">
        <text>a 5'-end (N(7)-methyl 5'-triphosphoguanosine)-ribonucleoside-ribonucleotide in mRNA + H2O = a (N(7)-methyl 5'-triphosphoguanosine)-nucleoside + a 5'-end phospho-ribonucleoside in mRNA + H(+)</text>
        <dbReference type="Rhea" id="RHEA:66928"/>
        <dbReference type="Rhea" id="RHEA-COMP:15692"/>
        <dbReference type="Rhea" id="RHEA-COMP:17313"/>
        <dbReference type="ChEBI" id="CHEBI:15377"/>
        <dbReference type="ChEBI" id="CHEBI:15378"/>
        <dbReference type="ChEBI" id="CHEBI:138282"/>
        <dbReference type="ChEBI" id="CHEBI:172876"/>
        <dbReference type="ChEBI" id="CHEBI:172877"/>
    </reaction>
    <physiologicalReaction direction="left-to-right" evidence="3">
        <dbReference type="Rhea" id="RHEA:66929"/>
    </physiologicalReaction>
</comment>
<dbReference type="EMBL" id="JBBXMP010000036">
    <property type="protein sequence ID" value="KAL0066382.1"/>
    <property type="molecule type" value="Genomic_DNA"/>
</dbReference>
<feature type="region of interest" description="Disordered" evidence="7">
    <location>
        <begin position="1"/>
        <end position="25"/>
    </location>
</feature>
<comment type="cofactor">
    <cofactor evidence="1 6">
        <name>a divalent metal cation</name>
        <dbReference type="ChEBI" id="CHEBI:60240"/>
    </cofactor>
</comment>
<evidence type="ECO:0000259" key="8">
    <source>
        <dbReference type="Pfam" id="PF08652"/>
    </source>
</evidence>
<keyword evidence="6" id="KW-0378">Hydrolase</keyword>
<comment type="catalytic activity">
    <reaction evidence="5">
        <text>a 5'-end NAD(+)-phospho-ribonucleoside in mRNA + H2O = a 5'-end phospho-ribonucleoside in mRNA + NAD(+) + H(+)</text>
        <dbReference type="Rhea" id="RHEA:60880"/>
        <dbReference type="Rhea" id="RHEA-COMP:15692"/>
        <dbReference type="Rhea" id="RHEA-COMP:15698"/>
        <dbReference type="ChEBI" id="CHEBI:15377"/>
        <dbReference type="ChEBI" id="CHEBI:15378"/>
        <dbReference type="ChEBI" id="CHEBI:57540"/>
        <dbReference type="ChEBI" id="CHEBI:138282"/>
        <dbReference type="ChEBI" id="CHEBI:144029"/>
    </reaction>
    <physiologicalReaction direction="left-to-right" evidence="5">
        <dbReference type="Rhea" id="RHEA:60881"/>
    </physiologicalReaction>
</comment>
<feature type="compositionally biased region" description="Low complexity" evidence="7">
    <location>
        <begin position="1"/>
        <end position="16"/>
    </location>
</feature>
<evidence type="ECO:0000256" key="3">
    <source>
        <dbReference type="ARBA" id="ARBA00044676"/>
    </source>
</evidence>
<accession>A0ABR2ZZA3</accession>
<protein>
    <recommendedName>
        <fullName evidence="6">Decapping nuclease</fullName>
        <ecNumber evidence="6">3.6.1.-</ecNumber>
    </recommendedName>
</protein>
<evidence type="ECO:0000313" key="9">
    <source>
        <dbReference type="EMBL" id="KAL0066382.1"/>
    </source>
</evidence>
<keyword evidence="6" id="KW-0540">Nuclease</keyword>
<comment type="subcellular location">
    <subcellularLocation>
        <location evidence="6">Nucleus</location>
    </subcellularLocation>
</comment>
<feature type="domain" description="RAI1-like" evidence="8">
    <location>
        <begin position="86"/>
        <end position="339"/>
    </location>
</feature>
<comment type="catalytic activity">
    <reaction evidence="4">
        <text>a 5'-end triphospho-ribonucleoside in mRNA + H2O = a 5'-end phospho-ribonucleoside in mRNA + diphosphate + H(+)</text>
        <dbReference type="Rhea" id="RHEA:78683"/>
        <dbReference type="Rhea" id="RHEA-COMP:15692"/>
        <dbReference type="Rhea" id="RHEA-COMP:17164"/>
        <dbReference type="ChEBI" id="CHEBI:15377"/>
        <dbReference type="ChEBI" id="CHEBI:15378"/>
        <dbReference type="ChEBI" id="CHEBI:33019"/>
        <dbReference type="ChEBI" id="CHEBI:138282"/>
        <dbReference type="ChEBI" id="CHEBI:167618"/>
    </reaction>
    <physiologicalReaction direction="left-to-right" evidence="4">
        <dbReference type="Rhea" id="RHEA:78684"/>
    </physiologicalReaction>
</comment>
<sequence>MSSSSPSASNPSASPPVTQSDESQMQQLGDCRFIAHIQTQDDGSYEMNSTTPIRIFPSSNENRLLDLGPAVRRIQKLRPLRFFQHPKHLDSIVGGCLVSENANFLQKGNVVLTWRGVLTRIFLGVAITLHVSYIDGRMYMEEEDSQPERRTRQYNLNHAVGMAFEDVYTHPVPSNTQTDQLRGRKVNLQWGNIVMRTLGDLNLIFCGEVDAVKDGIGNGHPDDWFDRRVELTCRSTQSKKPVDKARWHMQSALLAVPEIFVGYRDNVLRITQTRSIRTADIEPDEYESNIHRGYGILSSLRSFFEGKVREGGQIDDVIWKVTLKKGSVVDLVQLDEEQANRVKTRTDDPQRPIQRLGIIPTAMAALLRSM</sequence>
<dbReference type="InterPro" id="IPR013961">
    <property type="entry name" value="RAI1"/>
</dbReference>
<comment type="similarity">
    <text evidence="2 6">Belongs to the DXO/Dom3Z family.</text>
</comment>
<dbReference type="EC" id="3.6.1.-" evidence="6"/>
<evidence type="ECO:0000256" key="5">
    <source>
        <dbReference type="ARBA" id="ARBA00048124"/>
    </source>
</evidence>
<dbReference type="PANTHER" id="PTHR12395:SF9">
    <property type="entry name" value="DECAPPING AND EXORIBONUCLEASE PROTEIN"/>
    <property type="match status" value="1"/>
</dbReference>
<keyword evidence="6" id="KW-0547">Nucleotide-binding</keyword>
<evidence type="ECO:0000256" key="2">
    <source>
        <dbReference type="ARBA" id="ARBA00006562"/>
    </source>
</evidence>
<name>A0ABR2ZZA3_9AGAR</name>
<dbReference type="Pfam" id="PF08652">
    <property type="entry name" value="RAI1"/>
    <property type="match status" value="1"/>
</dbReference>
<reference evidence="9 10" key="1">
    <citation type="submission" date="2024-05" db="EMBL/GenBank/DDBJ databases">
        <title>A draft genome resource for the thread blight pathogen Marasmius tenuissimus strain MS-2.</title>
        <authorList>
            <person name="Yulfo-Soto G.E."/>
            <person name="Baruah I.K."/>
            <person name="Amoako-Attah I."/>
            <person name="Bukari Y."/>
            <person name="Meinhardt L.W."/>
            <person name="Bailey B.A."/>
            <person name="Cohen S.P."/>
        </authorList>
    </citation>
    <scope>NUCLEOTIDE SEQUENCE [LARGE SCALE GENOMIC DNA]</scope>
    <source>
        <strain evidence="9 10">MS-2</strain>
    </source>
</reference>
<comment type="function">
    <text evidence="6">Decapping enzyme for NAD-capped RNAs: specifically hydrolyzes the nicotinamide adenine dinucleotide (NAD) cap from a subset of RNAs by removing the entire NAD moiety from the 5'-end of an NAD-capped RNA.</text>
</comment>
<comment type="caution">
    <text evidence="9">The sequence shown here is derived from an EMBL/GenBank/DDBJ whole genome shotgun (WGS) entry which is preliminary data.</text>
</comment>
<evidence type="ECO:0000256" key="1">
    <source>
        <dbReference type="ARBA" id="ARBA00001968"/>
    </source>
</evidence>
<evidence type="ECO:0000256" key="6">
    <source>
        <dbReference type="RuleBase" id="RU367113"/>
    </source>
</evidence>
<keyword evidence="6" id="KW-0694">RNA-binding</keyword>
<dbReference type="PANTHER" id="PTHR12395">
    <property type="entry name" value="DOM-3 RELATED"/>
    <property type="match status" value="1"/>
</dbReference>
<dbReference type="InterPro" id="IPR039039">
    <property type="entry name" value="RAI1-like_fam"/>
</dbReference>
<keyword evidence="10" id="KW-1185">Reference proteome</keyword>